<keyword evidence="3" id="KW-1185">Reference proteome</keyword>
<evidence type="ECO:0000313" key="2">
    <source>
        <dbReference type="EMBL" id="GJM98696.1"/>
    </source>
</evidence>
<organism evidence="2 3">
    <name type="scientific">Eleusine coracana subsp. coracana</name>
    <dbReference type="NCBI Taxonomy" id="191504"/>
    <lineage>
        <taxon>Eukaryota</taxon>
        <taxon>Viridiplantae</taxon>
        <taxon>Streptophyta</taxon>
        <taxon>Embryophyta</taxon>
        <taxon>Tracheophyta</taxon>
        <taxon>Spermatophyta</taxon>
        <taxon>Magnoliopsida</taxon>
        <taxon>Liliopsida</taxon>
        <taxon>Poales</taxon>
        <taxon>Poaceae</taxon>
        <taxon>PACMAD clade</taxon>
        <taxon>Chloridoideae</taxon>
        <taxon>Cynodonteae</taxon>
        <taxon>Eleusininae</taxon>
        <taxon>Eleusine</taxon>
    </lineage>
</organism>
<accession>A0AAV5CJU5</accession>
<name>A0AAV5CJU5_ELECO</name>
<protein>
    <submittedName>
        <fullName evidence="2">Uncharacterized protein</fullName>
    </submittedName>
</protein>
<gene>
    <name evidence="2" type="primary">ga15726</name>
    <name evidence="2" type="ORF">PR202_ga15726</name>
</gene>
<dbReference type="AlphaFoldDB" id="A0AAV5CJU5"/>
<proteinExistence type="predicted"/>
<dbReference type="EMBL" id="BQKI01000007">
    <property type="protein sequence ID" value="GJM98696.1"/>
    <property type="molecule type" value="Genomic_DNA"/>
</dbReference>
<reference evidence="2" key="2">
    <citation type="submission" date="2021-12" db="EMBL/GenBank/DDBJ databases">
        <title>Resequencing data analysis of finger millet.</title>
        <authorList>
            <person name="Hatakeyama M."/>
            <person name="Aluri S."/>
            <person name="Balachadran M.T."/>
            <person name="Sivarajan S.R."/>
            <person name="Poveda L."/>
            <person name="Shimizu-Inatsugi R."/>
            <person name="Schlapbach R."/>
            <person name="Sreeman S.M."/>
            <person name="Shimizu K.K."/>
        </authorList>
    </citation>
    <scope>NUCLEOTIDE SEQUENCE</scope>
</reference>
<evidence type="ECO:0000313" key="3">
    <source>
        <dbReference type="Proteomes" id="UP001054889"/>
    </source>
</evidence>
<feature type="region of interest" description="Disordered" evidence="1">
    <location>
        <begin position="1"/>
        <end position="36"/>
    </location>
</feature>
<sequence>MTRPEKGPSLSERALESAPAPALVPREAEEEAADDGWCIPGSTSLAHPLLATTSTPLLLRDIAGAAAEAGGGGTRAAHVGETLKGGRGSVRRGESKAREGFRGGGWIRWRFREDGQGRETGEGAAVSFPFSGACSAGAGTEREGGG</sequence>
<reference evidence="2" key="1">
    <citation type="journal article" date="2018" name="DNA Res.">
        <title>Multiple hybrid de novo genome assembly of finger millet, an orphan allotetraploid crop.</title>
        <authorList>
            <person name="Hatakeyama M."/>
            <person name="Aluri S."/>
            <person name="Balachadran M.T."/>
            <person name="Sivarajan S.R."/>
            <person name="Patrignani A."/>
            <person name="Gruter S."/>
            <person name="Poveda L."/>
            <person name="Shimizu-Inatsugi R."/>
            <person name="Baeten J."/>
            <person name="Francoijs K.J."/>
            <person name="Nataraja K.N."/>
            <person name="Reddy Y.A.N."/>
            <person name="Phadnis S."/>
            <person name="Ravikumar R.L."/>
            <person name="Schlapbach R."/>
            <person name="Sreeman S.M."/>
            <person name="Shimizu K.K."/>
        </authorList>
    </citation>
    <scope>NUCLEOTIDE SEQUENCE</scope>
</reference>
<evidence type="ECO:0000256" key="1">
    <source>
        <dbReference type="SAM" id="MobiDB-lite"/>
    </source>
</evidence>
<dbReference type="Proteomes" id="UP001054889">
    <property type="component" value="Unassembled WGS sequence"/>
</dbReference>
<feature type="region of interest" description="Disordered" evidence="1">
    <location>
        <begin position="68"/>
        <end position="97"/>
    </location>
</feature>
<comment type="caution">
    <text evidence="2">The sequence shown here is derived from an EMBL/GenBank/DDBJ whole genome shotgun (WGS) entry which is preliminary data.</text>
</comment>